<keyword evidence="4" id="KW-1185">Reference proteome</keyword>
<dbReference type="Proteomes" id="UP000757232">
    <property type="component" value="Unassembled WGS sequence"/>
</dbReference>
<organism evidence="3 4">
    <name type="scientific">Sanghuangporus baumii</name>
    <name type="common">Phellinus baumii</name>
    <dbReference type="NCBI Taxonomy" id="108892"/>
    <lineage>
        <taxon>Eukaryota</taxon>
        <taxon>Fungi</taxon>
        <taxon>Dikarya</taxon>
        <taxon>Basidiomycota</taxon>
        <taxon>Agaricomycotina</taxon>
        <taxon>Agaricomycetes</taxon>
        <taxon>Hymenochaetales</taxon>
        <taxon>Hymenochaetaceae</taxon>
        <taxon>Sanghuangporus</taxon>
    </lineage>
</organism>
<feature type="transmembrane region" description="Helical" evidence="2">
    <location>
        <begin position="250"/>
        <end position="273"/>
    </location>
</feature>
<feature type="transmembrane region" description="Helical" evidence="2">
    <location>
        <begin position="208"/>
        <end position="230"/>
    </location>
</feature>
<evidence type="ECO:0000313" key="3">
    <source>
        <dbReference type="EMBL" id="OCB90485.1"/>
    </source>
</evidence>
<proteinExistence type="predicted"/>
<feature type="transmembrane region" description="Helical" evidence="2">
    <location>
        <begin position="166"/>
        <end position="188"/>
    </location>
</feature>
<keyword evidence="2" id="KW-0812">Transmembrane</keyword>
<name>A0A9Q5I2Y0_SANBA</name>
<accession>A0A9Q5I2Y0</accession>
<feature type="compositionally biased region" description="Basic and acidic residues" evidence="1">
    <location>
        <begin position="427"/>
        <end position="441"/>
    </location>
</feature>
<feature type="transmembrane region" description="Helical" evidence="2">
    <location>
        <begin position="42"/>
        <end position="62"/>
    </location>
</feature>
<feature type="transmembrane region" description="Helical" evidence="2">
    <location>
        <begin position="83"/>
        <end position="104"/>
    </location>
</feature>
<dbReference type="OrthoDB" id="2905268at2759"/>
<feature type="transmembrane region" description="Helical" evidence="2">
    <location>
        <begin position="134"/>
        <end position="159"/>
    </location>
</feature>
<evidence type="ECO:0000256" key="1">
    <source>
        <dbReference type="SAM" id="MobiDB-lite"/>
    </source>
</evidence>
<sequence>MSVSYPSSASTSASISAADAVTSSFAPPGESGTDLWEERSNFAGVVLSSVAYGIHLTIYLFVLHHLVKYPTQRAGASSVRARISWGLVAYITWNFILGTFGIAAESKFNEMTFIDERNFPGGPNGFVAAEYGNFINIFGTVAYVILNWFADGLVIYRFWLIYNFNYWIALIPCLLLLGSFSMGVILLFQLTQPNANLWTKTTLNFGIPYWSISISLNILVTLLIVAKLYFIRRRTRAVLSTHHSRTYTSIAAMLVESAALYSGTALIFLISYARNSMVQNLVLPVLGQVQAISPLLIMWRVARGQAISRDKLLSTSAEGMTPSKLSWRRSYTISGRGATTTMSSANGSAGVLDSTFSAADSHAHLPLPSNKDSHSHNVYLPPLSKITRFSAGGIGDTDADSEKDMQVIPESPSQWEMTTVRPGSAGKDGKGGKKDGKDGRFRGVQVVVERQVETWEERPTSKGGPRAM</sequence>
<keyword evidence="2" id="KW-1133">Transmembrane helix</keyword>
<feature type="region of interest" description="Disordered" evidence="1">
    <location>
        <begin position="416"/>
        <end position="444"/>
    </location>
</feature>
<dbReference type="AlphaFoldDB" id="A0A9Q5I2Y0"/>
<keyword evidence="2" id="KW-0472">Membrane</keyword>
<dbReference type="EMBL" id="LNZH02000128">
    <property type="protein sequence ID" value="OCB90485.1"/>
    <property type="molecule type" value="Genomic_DNA"/>
</dbReference>
<protein>
    <submittedName>
        <fullName evidence="3">Uncharacterized protein</fullName>
    </submittedName>
</protein>
<evidence type="ECO:0000313" key="4">
    <source>
        <dbReference type="Proteomes" id="UP000757232"/>
    </source>
</evidence>
<gene>
    <name evidence="3" type="ORF">A7U60_g2277</name>
</gene>
<comment type="caution">
    <text evidence="3">The sequence shown here is derived from an EMBL/GenBank/DDBJ whole genome shotgun (WGS) entry which is preliminary data.</text>
</comment>
<reference evidence="3" key="1">
    <citation type="submission" date="2016-06" db="EMBL/GenBank/DDBJ databases">
        <title>Draft Genome sequence of the fungus Inonotus baumii.</title>
        <authorList>
            <person name="Zhu H."/>
            <person name="Lin W."/>
        </authorList>
    </citation>
    <scope>NUCLEOTIDE SEQUENCE</scope>
    <source>
        <strain evidence="3">821</strain>
    </source>
</reference>
<evidence type="ECO:0000256" key="2">
    <source>
        <dbReference type="SAM" id="Phobius"/>
    </source>
</evidence>